<dbReference type="GO" id="GO:0005886">
    <property type="term" value="C:plasma membrane"/>
    <property type="evidence" value="ECO:0007669"/>
    <property type="project" value="UniProtKB-SubCell"/>
</dbReference>
<dbReference type="InterPro" id="IPR036640">
    <property type="entry name" value="ABC1_TM_sf"/>
</dbReference>
<dbReference type="GO" id="GO:0016887">
    <property type="term" value="F:ATP hydrolysis activity"/>
    <property type="evidence" value="ECO:0007669"/>
    <property type="project" value="InterPro"/>
</dbReference>
<dbReference type="PROSITE" id="PS50929">
    <property type="entry name" value="ABC_TM1F"/>
    <property type="match status" value="1"/>
</dbReference>
<dbReference type="FunFam" id="3.40.50.300:FF:000299">
    <property type="entry name" value="ABC transporter ATP-binding protein/permease"/>
    <property type="match status" value="1"/>
</dbReference>
<dbReference type="InterPro" id="IPR027417">
    <property type="entry name" value="P-loop_NTPase"/>
</dbReference>
<feature type="transmembrane region" description="Helical" evidence="10">
    <location>
        <begin position="130"/>
        <end position="149"/>
    </location>
</feature>
<dbReference type="InterPro" id="IPR003593">
    <property type="entry name" value="AAA+_ATPase"/>
</dbReference>
<evidence type="ECO:0000256" key="7">
    <source>
        <dbReference type="ARBA" id="ARBA00022989"/>
    </source>
</evidence>
<dbReference type="Pfam" id="PF00664">
    <property type="entry name" value="ABC_membrane"/>
    <property type="match status" value="1"/>
</dbReference>
<keyword evidence="14" id="KW-1185">Reference proteome</keyword>
<evidence type="ECO:0000256" key="6">
    <source>
        <dbReference type="ARBA" id="ARBA00022840"/>
    </source>
</evidence>
<evidence type="ECO:0000259" key="11">
    <source>
        <dbReference type="PROSITE" id="PS50893"/>
    </source>
</evidence>
<dbReference type="PROSITE" id="PS00211">
    <property type="entry name" value="ABC_TRANSPORTER_1"/>
    <property type="match status" value="1"/>
</dbReference>
<dbReference type="Gene3D" id="1.20.1560.10">
    <property type="entry name" value="ABC transporter type 1, transmembrane domain"/>
    <property type="match status" value="1"/>
</dbReference>
<evidence type="ECO:0000256" key="1">
    <source>
        <dbReference type="ARBA" id="ARBA00004651"/>
    </source>
</evidence>
<feature type="transmembrane region" description="Helical" evidence="10">
    <location>
        <begin position="21"/>
        <end position="43"/>
    </location>
</feature>
<dbReference type="InterPro" id="IPR011527">
    <property type="entry name" value="ABC1_TM_dom"/>
</dbReference>
<evidence type="ECO:0000256" key="10">
    <source>
        <dbReference type="SAM" id="Phobius"/>
    </source>
</evidence>
<keyword evidence="3" id="KW-1003">Cell membrane</keyword>
<dbReference type="SUPFAM" id="SSF52540">
    <property type="entry name" value="P-loop containing nucleoside triphosphate hydrolases"/>
    <property type="match status" value="1"/>
</dbReference>
<keyword evidence="2" id="KW-0813">Transport</keyword>
<evidence type="ECO:0000256" key="3">
    <source>
        <dbReference type="ARBA" id="ARBA00022475"/>
    </source>
</evidence>
<dbReference type="Pfam" id="PF00005">
    <property type="entry name" value="ABC_tran"/>
    <property type="match status" value="1"/>
</dbReference>
<dbReference type="SUPFAM" id="SSF90123">
    <property type="entry name" value="ABC transporter transmembrane region"/>
    <property type="match status" value="1"/>
</dbReference>
<gene>
    <name evidence="13" type="ORF">SAMN06264365_1106</name>
</gene>
<proteinExistence type="inferred from homology"/>
<dbReference type="InterPro" id="IPR003439">
    <property type="entry name" value="ABC_transporter-like_ATP-bd"/>
</dbReference>
<keyword evidence="6 13" id="KW-0067">ATP-binding</keyword>
<feature type="transmembrane region" description="Helical" evidence="10">
    <location>
        <begin position="155"/>
        <end position="174"/>
    </location>
</feature>
<evidence type="ECO:0000256" key="5">
    <source>
        <dbReference type="ARBA" id="ARBA00022741"/>
    </source>
</evidence>
<evidence type="ECO:0000256" key="4">
    <source>
        <dbReference type="ARBA" id="ARBA00022692"/>
    </source>
</evidence>
<protein>
    <submittedName>
        <fullName evidence="13">ATP-binding cassette, subfamily B/ATP-binding cassette, subfamily C</fullName>
    </submittedName>
</protein>
<comment type="subcellular location">
    <subcellularLocation>
        <location evidence="1">Cell membrane</location>
        <topology evidence="1">Multi-pass membrane protein</topology>
    </subcellularLocation>
</comment>
<feature type="domain" description="ABC transmembrane type-1" evidence="12">
    <location>
        <begin position="19"/>
        <end position="298"/>
    </location>
</feature>
<dbReference type="GO" id="GO:0005524">
    <property type="term" value="F:ATP binding"/>
    <property type="evidence" value="ECO:0007669"/>
    <property type="project" value="UniProtKB-KW"/>
</dbReference>
<dbReference type="GO" id="GO:0015421">
    <property type="term" value="F:ABC-type oligopeptide transporter activity"/>
    <property type="evidence" value="ECO:0007669"/>
    <property type="project" value="TreeGrafter"/>
</dbReference>
<evidence type="ECO:0000313" key="13">
    <source>
        <dbReference type="EMBL" id="SNS09055.1"/>
    </source>
</evidence>
<dbReference type="PANTHER" id="PTHR43394:SF1">
    <property type="entry name" value="ATP-BINDING CASSETTE SUB-FAMILY B MEMBER 10, MITOCHONDRIAL"/>
    <property type="match status" value="1"/>
</dbReference>
<dbReference type="RefSeq" id="WP_179277265.1">
    <property type="nucleotide sequence ID" value="NZ_BOMU01000062.1"/>
</dbReference>
<keyword evidence="8 10" id="KW-0472">Membrane</keyword>
<sequence>MRNGPALLDLLRGHHRRIAAAVALTLAGSLFGLAQPLLVRNIIEATGAGRPFTATVIMLVSLFAAQALVQAVAGFVLARAGEHIVLGIRLNLVHHLLRLTMPCHDTYRVGDLISRAGTDSFALRRLAADGCADAVTGVIGLGGAVAVLIWLDPVLFLVVAVLVAVGLGTLVPVLRGMRQAALGSQQATGELAGDLDRALSALRTVRANRAEHRETQRIGAQARAAYEHGVRTARLSAAVGPASQLAVDGSFLVVLLVGGVRVSTGASSLADLVAFLLYISYLAVPISSVFQALSAIQESSGALHRINEILALPIETDEPVPVAAPASAVSRSTSSTSATGREPAPVLEFRDVWFGYDTRQPVLRGVSFRLPDRGHIALVGGSGSGKSTIFALAERFYDPDRGEILLDGVDIRKLRRSECRAKLGFVEQHSPVFHGTLRENLTYGAPEATADDLGRIVALTNLEDLVRRLPDGLDSPLGERGIRLSGGQRQRIAVARALLARPALLLLDEPTAHLDPVNEAALRQAIEQVSRDCALLVAAHRFSTVRDANQIVVLDEGRVAAVGDHEDLLVRSPYYRRLASEWRLAPSNSPP</sequence>
<organism evidence="13 14">
    <name type="scientific">Actinoplanes regularis</name>
    <dbReference type="NCBI Taxonomy" id="52697"/>
    <lineage>
        <taxon>Bacteria</taxon>
        <taxon>Bacillati</taxon>
        <taxon>Actinomycetota</taxon>
        <taxon>Actinomycetes</taxon>
        <taxon>Micromonosporales</taxon>
        <taxon>Micromonosporaceae</taxon>
        <taxon>Actinoplanes</taxon>
    </lineage>
</organism>
<name>A0A239BLN1_9ACTN</name>
<reference evidence="13 14" key="1">
    <citation type="submission" date="2017-06" db="EMBL/GenBank/DDBJ databases">
        <authorList>
            <person name="Kim H.J."/>
            <person name="Triplett B.A."/>
        </authorList>
    </citation>
    <scope>NUCLEOTIDE SEQUENCE [LARGE SCALE GENOMIC DNA]</scope>
    <source>
        <strain evidence="13 14">DSM 43151</strain>
    </source>
</reference>
<accession>A0A239BLN1</accession>
<dbReference type="Gene3D" id="3.40.50.300">
    <property type="entry name" value="P-loop containing nucleotide triphosphate hydrolases"/>
    <property type="match status" value="1"/>
</dbReference>
<evidence type="ECO:0000256" key="2">
    <source>
        <dbReference type="ARBA" id="ARBA00022448"/>
    </source>
</evidence>
<dbReference type="PROSITE" id="PS50893">
    <property type="entry name" value="ABC_TRANSPORTER_2"/>
    <property type="match status" value="1"/>
</dbReference>
<evidence type="ECO:0000256" key="9">
    <source>
        <dbReference type="ARBA" id="ARBA00061644"/>
    </source>
</evidence>
<keyword evidence="4 10" id="KW-0812">Transmembrane</keyword>
<dbReference type="EMBL" id="FZNR01000010">
    <property type="protein sequence ID" value="SNS09055.1"/>
    <property type="molecule type" value="Genomic_DNA"/>
</dbReference>
<dbReference type="PANTHER" id="PTHR43394">
    <property type="entry name" value="ATP-DEPENDENT PERMEASE MDL1, MITOCHONDRIAL"/>
    <property type="match status" value="1"/>
</dbReference>
<dbReference type="InterPro" id="IPR017871">
    <property type="entry name" value="ABC_transporter-like_CS"/>
</dbReference>
<dbReference type="SMART" id="SM00382">
    <property type="entry name" value="AAA"/>
    <property type="match status" value="1"/>
</dbReference>
<feature type="transmembrane region" description="Helical" evidence="10">
    <location>
        <begin position="275"/>
        <end position="296"/>
    </location>
</feature>
<feature type="domain" description="ABC transporter" evidence="11">
    <location>
        <begin position="347"/>
        <end position="581"/>
    </location>
</feature>
<dbReference type="InterPro" id="IPR039421">
    <property type="entry name" value="Type_1_exporter"/>
</dbReference>
<dbReference type="AlphaFoldDB" id="A0A239BLN1"/>
<keyword evidence="7 10" id="KW-1133">Transmembrane helix</keyword>
<dbReference type="Proteomes" id="UP000198415">
    <property type="component" value="Unassembled WGS sequence"/>
</dbReference>
<dbReference type="CDD" id="cd18551">
    <property type="entry name" value="ABC_6TM_LmrA_like"/>
    <property type="match status" value="1"/>
</dbReference>
<evidence type="ECO:0000313" key="14">
    <source>
        <dbReference type="Proteomes" id="UP000198415"/>
    </source>
</evidence>
<evidence type="ECO:0000256" key="8">
    <source>
        <dbReference type="ARBA" id="ARBA00023136"/>
    </source>
</evidence>
<feature type="transmembrane region" description="Helical" evidence="10">
    <location>
        <begin position="55"/>
        <end position="78"/>
    </location>
</feature>
<comment type="similarity">
    <text evidence="9">Belongs to the ABC transporter superfamily. Lipid exporter (TC 3.A.1.106) family.</text>
</comment>
<evidence type="ECO:0000259" key="12">
    <source>
        <dbReference type="PROSITE" id="PS50929"/>
    </source>
</evidence>
<keyword evidence="5" id="KW-0547">Nucleotide-binding</keyword>